<dbReference type="PANTHER" id="PTHR35005:SF1">
    <property type="entry name" value="2-AMINO-5-FORMYLAMINO-6-RIBOSYLAMINOPYRIMIDIN-4(3H)-ONE 5'-MONOPHOSPHATE DEFORMYLASE"/>
    <property type="match status" value="1"/>
</dbReference>
<protein>
    <submittedName>
        <fullName evidence="5">Creatininase</fullName>
    </submittedName>
</protein>
<evidence type="ECO:0000313" key="6">
    <source>
        <dbReference type="Proteomes" id="UP000007490"/>
    </source>
</evidence>
<comment type="cofactor">
    <cofactor evidence="1">
        <name>Zn(2+)</name>
        <dbReference type="ChEBI" id="CHEBI:29105"/>
    </cofactor>
</comment>
<dbReference type="GO" id="GO:0009231">
    <property type="term" value="P:riboflavin biosynthetic process"/>
    <property type="evidence" value="ECO:0007669"/>
    <property type="project" value="TreeGrafter"/>
</dbReference>
<dbReference type="NCBIfam" id="NF033501">
    <property type="entry name" value="ArfB_arch_rifla"/>
    <property type="match status" value="1"/>
</dbReference>
<keyword evidence="3" id="KW-0378">Hydrolase</keyword>
<dbReference type="HOGENOM" id="CLU_1192640_0_0_2"/>
<dbReference type="GO" id="GO:0016811">
    <property type="term" value="F:hydrolase activity, acting on carbon-nitrogen (but not peptide) bonds, in linear amides"/>
    <property type="evidence" value="ECO:0007669"/>
    <property type="project" value="TreeGrafter"/>
</dbReference>
<dbReference type="Pfam" id="PF02633">
    <property type="entry name" value="Creatininase"/>
    <property type="match status" value="1"/>
</dbReference>
<evidence type="ECO:0000256" key="3">
    <source>
        <dbReference type="ARBA" id="ARBA00022801"/>
    </source>
</evidence>
<dbReference type="KEGG" id="mel:Metbo_2103"/>
<keyword evidence="4" id="KW-0862">Zinc</keyword>
<keyword evidence="2" id="KW-0479">Metal-binding</keyword>
<dbReference type="GeneID" id="10278566"/>
<evidence type="ECO:0000313" key="5">
    <source>
        <dbReference type="EMBL" id="ADZ10322.1"/>
    </source>
</evidence>
<dbReference type="AlphaFoldDB" id="F0TBY0"/>
<reference evidence="5 6" key="2">
    <citation type="journal article" date="2014" name="Int. J. Syst. Evol. Microbiol.">
        <title>Methanobacterium paludis sp. nov. and a novel strain of Methanobacterium lacus isolated from northern peatlands.</title>
        <authorList>
            <person name="Cadillo-Quiroz H."/>
            <person name="Brauer S.L."/>
            <person name="Goodson N."/>
            <person name="Yavitt J.B."/>
            <person name="Zinder S.H."/>
        </authorList>
    </citation>
    <scope>NUCLEOTIDE SEQUENCE [LARGE SCALE GENOMIC DNA]</scope>
    <source>
        <strain evidence="5 6">AL-21</strain>
    </source>
</reference>
<organism evidence="5 6">
    <name type="scientific">Methanobacterium lacus (strain AL-21)</name>
    <dbReference type="NCBI Taxonomy" id="877455"/>
    <lineage>
        <taxon>Archaea</taxon>
        <taxon>Methanobacteriati</taxon>
        <taxon>Methanobacteriota</taxon>
        <taxon>Methanomada group</taxon>
        <taxon>Methanobacteria</taxon>
        <taxon>Methanobacteriales</taxon>
        <taxon>Methanobacteriaceae</taxon>
        <taxon>Methanobacterium</taxon>
    </lineage>
</organism>
<name>F0TBY0_METLA</name>
<dbReference type="Gene3D" id="3.40.50.10310">
    <property type="entry name" value="Creatininase"/>
    <property type="match status" value="1"/>
</dbReference>
<proteinExistence type="predicted"/>
<dbReference type="Proteomes" id="UP000007490">
    <property type="component" value="Chromosome"/>
</dbReference>
<evidence type="ECO:0000256" key="4">
    <source>
        <dbReference type="ARBA" id="ARBA00022833"/>
    </source>
</evidence>
<dbReference type="GO" id="GO:0046872">
    <property type="term" value="F:metal ion binding"/>
    <property type="evidence" value="ECO:0007669"/>
    <property type="project" value="UniProtKB-KW"/>
</dbReference>
<dbReference type="EMBL" id="CP002551">
    <property type="protein sequence ID" value="ADZ10322.1"/>
    <property type="molecule type" value="Genomic_DNA"/>
</dbReference>
<dbReference type="PANTHER" id="PTHR35005">
    <property type="entry name" value="3-DEHYDRO-SCYLLO-INOSOSE HYDROLASE"/>
    <property type="match status" value="1"/>
</dbReference>
<accession>F0TBY0</accession>
<evidence type="ECO:0000256" key="1">
    <source>
        <dbReference type="ARBA" id="ARBA00001947"/>
    </source>
</evidence>
<dbReference type="InterPro" id="IPR024087">
    <property type="entry name" value="Creatininase-like_sf"/>
</dbReference>
<dbReference type="RefSeq" id="WP_013645673.1">
    <property type="nucleotide sequence ID" value="NC_015216.1"/>
</dbReference>
<evidence type="ECO:0000256" key="2">
    <source>
        <dbReference type="ARBA" id="ARBA00022723"/>
    </source>
</evidence>
<dbReference type="OrthoDB" id="46121at2157"/>
<gene>
    <name evidence="5" type="ordered locus">Metbo_2103</name>
</gene>
<sequence>MTDLRYEAGNVVSPQVHSVGVLAVGSHLENHGAALPIDTDSKIAAYIGLQAALITGAKYLGILYSATEYEYVEHGIHQEPEELVNKQLIPTLRSAKKLLQLDSVVLVNGHGGNVPVNDYLEHVQLETGLKIIFNNKIVEIEGPHAGTGEVSVGELLGILDKTKLDEHCNFENYPEVGMVGFDKARKAEEGINQGALEVIDTGVCIDLELGESILQTAIVAVMDDVEKLTADTKKE</sequence>
<keyword evidence="6" id="KW-1185">Reference proteome</keyword>
<reference evidence="6" key="1">
    <citation type="submission" date="2011-02" db="EMBL/GenBank/DDBJ databases">
        <title>Complete sequence of Methanobacterium sp. AL-21.</title>
        <authorList>
            <consortium name="US DOE Joint Genome Institute"/>
            <person name="Lucas S."/>
            <person name="Copeland A."/>
            <person name="Lapidus A."/>
            <person name="Cheng J.-F."/>
            <person name="Goodwin L."/>
            <person name="Pitluck S."/>
            <person name="Chertkov O."/>
            <person name="Detter J.C."/>
            <person name="Han C."/>
            <person name="Tapia R."/>
            <person name="Land M."/>
            <person name="Hauser L."/>
            <person name="Kyrpides N."/>
            <person name="Ivanova N."/>
            <person name="Mikhailova N."/>
            <person name="Pagani I."/>
            <person name="Cadillo-Quiroz H."/>
            <person name="Imachi H."/>
            <person name="Zinder S."/>
            <person name="Liu W."/>
            <person name="Woyke T."/>
        </authorList>
    </citation>
    <scope>NUCLEOTIDE SEQUENCE [LARGE SCALE GENOMIC DNA]</scope>
    <source>
        <strain evidence="6">AL-21</strain>
    </source>
</reference>
<dbReference type="STRING" id="877455.Metbo_2103"/>
<dbReference type="eggNOG" id="arCOG04536">
    <property type="taxonomic scope" value="Archaea"/>
</dbReference>
<dbReference type="SUPFAM" id="SSF102215">
    <property type="entry name" value="Creatininase"/>
    <property type="match status" value="1"/>
</dbReference>
<dbReference type="InterPro" id="IPR003785">
    <property type="entry name" value="Creatininase/forma_Hydrolase"/>
</dbReference>